<evidence type="ECO:0000256" key="6">
    <source>
        <dbReference type="ARBA" id="ARBA00023016"/>
    </source>
</evidence>
<proteinExistence type="inferred from homology"/>
<feature type="region of interest" description="Disordered" evidence="7">
    <location>
        <begin position="267"/>
        <end position="286"/>
    </location>
</feature>
<keyword evidence="3" id="KW-0963">Cytoplasm</keyword>
<evidence type="ECO:0000256" key="7">
    <source>
        <dbReference type="SAM" id="MobiDB-lite"/>
    </source>
</evidence>
<dbReference type="GO" id="GO:0140469">
    <property type="term" value="P:GCN2-mediated signaling"/>
    <property type="evidence" value="ECO:0007669"/>
    <property type="project" value="TreeGrafter"/>
</dbReference>
<dbReference type="EMBL" id="VXIV02002688">
    <property type="protein sequence ID" value="KAF6023617.1"/>
    <property type="molecule type" value="Genomic_DNA"/>
</dbReference>
<dbReference type="InterPro" id="IPR001498">
    <property type="entry name" value="Impact_N"/>
</dbReference>
<keyword evidence="10" id="KW-1185">Reference proteome</keyword>
<dbReference type="Pfam" id="PF05773">
    <property type="entry name" value="RWD"/>
    <property type="match status" value="1"/>
</dbReference>
<keyword evidence="5" id="KW-0810">Translation regulation</keyword>
<name>A0A7J7JC76_BUGNE</name>
<dbReference type="PANTHER" id="PTHR16301:SF25">
    <property type="entry name" value="PROTEIN IMPACT"/>
    <property type="match status" value="1"/>
</dbReference>
<reference evidence="9" key="1">
    <citation type="submission" date="2020-06" db="EMBL/GenBank/DDBJ databases">
        <title>Draft genome of Bugula neritina, a colonial animal packing powerful symbionts and potential medicines.</title>
        <authorList>
            <person name="Rayko M."/>
        </authorList>
    </citation>
    <scope>NUCLEOTIDE SEQUENCE [LARGE SCALE GENOMIC DNA]</scope>
    <source>
        <strain evidence="9">Kwan_BN1</strain>
    </source>
</reference>
<dbReference type="GO" id="GO:0006446">
    <property type="term" value="P:regulation of translational initiation"/>
    <property type="evidence" value="ECO:0007669"/>
    <property type="project" value="TreeGrafter"/>
</dbReference>
<dbReference type="InterPro" id="IPR016135">
    <property type="entry name" value="UBQ-conjugating_enzyme/RWD"/>
</dbReference>
<dbReference type="InterPro" id="IPR020568">
    <property type="entry name" value="Ribosomal_Su5_D2-typ_SF"/>
</dbReference>
<dbReference type="InterPro" id="IPR006575">
    <property type="entry name" value="RWD_dom"/>
</dbReference>
<dbReference type="AlphaFoldDB" id="A0A7J7JC76"/>
<dbReference type="CDD" id="cd23821">
    <property type="entry name" value="RWD_IMPACT"/>
    <property type="match status" value="1"/>
</dbReference>
<comment type="subcellular location">
    <subcellularLocation>
        <location evidence="1">Cytoplasm</location>
    </subcellularLocation>
</comment>
<evidence type="ECO:0000256" key="2">
    <source>
        <dbReference type="ARBA" id="ARBA00007665"/>
    </source>
</evidence>
<gene>
    <name evidence="9" type="ORF">EB796_018078</name>
</gene>
<dbReference type="Pfam" id="PF01205">
    <property type="entry name" value="Impact_N"/>
    <property type="match status" value="1"/>
</dbReference>
<dbReference type="PANTHER" id="PTHR16301">
    <property type="entry name" value="IMPACT-RELATED"/>
    <property type="match status" value="1"/>
</dbReference>
<dbReference type="SUPFAM" id="SSF54495">
    <property type="entry name" value="UBC-like"/>
    <property type="match status" value="1"/>
</dbReference>
<dbReference type="InterPro" id="IPR036956">
    <property type="entry name" value="Impact_N_sf"/>
</dbReference>
<dbReference type="PROSITE" id="PS50908">
    <property type="entry name" value="RWD"/>
    <property type="match status" value="1"/>
</dbReference>
<dbReference type="InterPro" id="IPR023582">
    <property type="entry name" value="Impact"/>
</dbReference>
<comment type="caution">
    <text evidence="9">The sequence shown here is derived from an EMBL/GenBank/DDBJ whole genome shotgun (WGS) entry which is preliminary data.</text>
</comment>
<evidence type="ECO:0000256" key="1">
    <source>
        <dbReference type="ARBA" id="ARBA00004496"/>
    </source>
</evidence>
<feature type="domain" description="RWD" evidence="8">
    <location>
        <begin position="13"/>
        <end position="108"/>
    </location>
</feature>
<accession>A0A7J7JC76</accession>
<keyword evidence="4" id="KW-0678">Repressor</keyword>
<keyword evidence="6" id="KW-0346">Stress response</keyword>
<evidence type="ECO:0000313" key="9">
    <source>
        <dbReference type="EMBL" id="KAF6023617.1"/>
    </source>
</evidence>
<evidence type="ECO:0000256" key="5">
    <source>
        <dbReference type="ARBA" id="ARBA00022845"/>
    </source>
</evidence>
<sequence length="286" mass="32006">MIDEDSNITAQVEEVEALSAIYGEDWVVESEANRKYIININSEVRLQVRLPDGYPSDAPPYFELDAVQLSGEDRATITDQLNLLYAENIGQPIIYIWTEAIREYLSIIESKEPEESQVTVDTSPVSQLLDASTLLAETVEDCPEIFHDEPITDRKSTFQAHVAMVTTTSQVSLVMRTLLSNKKISAATHNIQAYRIRLGNKSICEDCDDDGETQAGSRVLHLLNIVGAVNVLVVVSRWYGGIQLGPDRFKHINNCARNILEKHNIIQHNTGSSKESVKKGTRHKKN</sequence>
<dbReference type="OrthoDB" id="69641at2759"/>
<dbReference type="SMART" id="SM00591">
    <property type="entry name" value="RWD"/>
    <property type="match status" value="1"/>
</dbReference>
<comment type="similarity">
    <text evidence="2">Belongs to the IMPACT family.</text>
</comment>
<protein>
    <recommendedName>
        <fullName evidence="8">RWD domain-containing protein</fullName>
    </recommendedName>
</protein>
<dbReference type="Gene3D" id="3.30.230.30">
    <property type="entry name" value="Impact, N-terminal domain"/>
    <property type="match status" value="1"/>
</dbReference>
<dbReference type="GO" id="GO:0005737">
    <property type="term" value="C:cytoplasm"/>
    <property type="evidence" value="ECO:0007669"/>
    <property type="project" value="UniProtKB-SubCell"/>
</dbReference>
<dbReference type="SUPFAM" id="SSF54211">
    <property type="entry name" value="Ribosomal protein S5 domain 2-like"/>
    <property type="match status" value="1"/>
</dbReference>
<organism evidence="9 10">
    <name type="scientific">Bugula neritina</name>
    <name type="common">Brown bryozoan</name>
    <name type="synonym">Sertularia neritina</name>
    <dbReference type="NCBI Taxonomy" id="10212"/>
    <lineage>
        <taxon>Eukaryota</taxon>
        <taxon>Metazoa</taxon>
        <taxon>Spiralia</taxon>
        <taxon>Lophotrochozoa</taxon>
        <taxon>Bryozoa</taxon>
        <taxon>Gymnolaemata</taxon>
        <taxon>Cheilostomatida</taxon>
        <taxon>Flustrina</taxon>
        <taxon>Buguloidea</taxon>
        <taxon>Bugulidae</taxon>
        <taxon>Bugula</taxon>
    </lineage>
</organism>
<evidence type="ECO:0000256" key="3">
    <source>
        <dbReference type="ARBA" id="ARBA00022490"/>
    </source>
</evidence>
<evidence type="ECO:0000313" key="10">
    <source>
        <dbReference type="Proteomes" id="UP000593567"/>
    </source>
</evidence>
<evidence type="ECO:0000256" key="4">
    <source>
        <dbReference type="ARBA" id="ARBA00022491"/>
    </source>
</evidence>
<evidence type="ECO:0000259" key="8">
    <source>
        <dbReference type="PROSITE" id="PS50908"/>
    </source>
</evidence>
<dbReference type="Gene3D" id="3.10.110.10">
    <property type="entry name" value="Ubiquitin Conjugating Enzyme"/>
    <property type="match status" value="1"/>
</dbReference>
<dbReference type="Proteomes" id="UP000593567">
    <property type="component" value="Unassembled WGS sequence"/>
</dbReference>